<dbReference type="STRING" id="2041.AERYTH_07800"/>
<evidence type="ECO:0000313" key="2">
    <source>
        <dbReference type="Proteomes" id="UP000067689"/>
    </source>
</evidence>
<dbReference type="Gene3D" id="1.10.10.10">
    <property type="entry name" value="Winged helix-like DNA-binding domain superfamily/Winged helix DNA-binding domain"/>
    <property type="match status" value="1"/>
</dbReference>
<dbReference type="SUPFAM" id="SSF46785">
    <property type="entry name" value="Winged helix' DNA-binding domain"/>
    <property type="match status" value="1"/>
</dbReference>
<dbReference type="InterPro" id="IPR036390">
    <property type="entry name" value="WH_DNA-bd_sf"/>
</dbReference>
<keyword evidence="2" id="KW-1185">Reference proteome</keyword>
<gene>
    <name evidence="1" type="ORF">AERYTH_07800</name>
</gene>
<accession>A0A0U4C964</accession>
<evidence type="ECO:0000313" key="1">
    <source>
        <dbReference type="EMBL" id="ALX04603.1"/>
    </source>
</evidence>
<dbReference type="InterPro" id="IPR036388">
    <property type="entry name" value="WH-like_DNA-bd_sf"/>
</dbReference>
<sequence>MTSYALLGLLAFDDMSQTTGLTGYELKQRADRTLKFYWTSPAMSQIYTELDKLLERDLVHAVEHVEGRRTTRRFRISDEGRSQVERWLSAPVDDPFPVLKHPVALRLLMGHLTSAEHVQEMLEDYLIRLADRRRELETVRELLGDVEEVRYAARVAEWGLSYYDSEREIVERIRRDVEERG</sequence>
<dbReference type="PANTHER" id="PTHR43252">
    <property type="entry name" value="TRANSCRIPTIONAL REGULATOR YQJI"/>
    <property type="match status" value="1"/>
</dbReference>
<organism evidence="1 2">
    <name type="scientific">Aeromicrobium erythreum</name>
    <dbReference type="NCBI Taxonomy" id="2041"/>
    <lineage>
        <taxon>Bacteria</taxon>
        <taxon>Bacillati</taxon>
        <taxon>Actinomycetota</taxon>
        <taxon>Actinomycetes</taxon>
        <taxon>Propionibacteriales</taxon>
        <taxon>Nocardioidaceae</taxon>
        <taxon>Aeromicrobium</taxon>
    </lineage>
</organism>
<dbReference type="KEGG" id="aer:AERYTH_07800"/>
<protein>
    <submittedName>
        <fullName evidence="1">Uncharacterized protein</fullName>
    </submittedName>
</protein>
<dbReference type="Proteomes" id="UP000067689">
    <property type="component" value="Chromosome"/>
</dbReference>
<dbReference type="PANTHER" id="PTHR43252:SF2">
    <property type="entry name" value="TRANSCRIPTION REGULATOR, PADR-LIKE FAMILY"/>
    <property type="match status" value="1"/>
</dbReference>
<proteinExistence type="predicted"/>
<dbReference type="EMBL" id="CP011502">
    <property type="protein sequence ID" value="ALX04603.1"/>
    <property type="molecule type" value="Genomic_DNA"/>
</dbReference>
<reference evidence="1 2" key="1">
    <citation type="journal article" date="1991" name="Int. J. Syst. Bacteriol.">
        <title>Description of the erythromycin-producing bacterium Arthrobacter sp. strain NRRL B-3381 as Aeromicrobium erythreum gen. nov., sp. nov.</title>
        <authorList>
            <person name="Miller E.S."/>
            <person name="Woese C.R."/>
            <person name="Brenner S."/>
        </authorList>
    </citation>
    <scope>NUCLEOTIDE SEQUENCE [LARGE SCALE GENOMIC DNA]</scope>
    <source>
        <strain evidence="1 2">AR18</strain>
    </source>
</reference>
<dbReference type="PATRIC" id="fig|2041.4.peg.1636"/>
<name>A0A0U4C964_9ACTN</name>
<dbReference type="AlphaFoldDB" id="A0A0U4C964"/>